<reference evidence="2 3" key="1">
    <citation type="journal article" date="2012" name="J. Bacteriol.">
        <title>Draft Genome Sequence of an Ammonia-Oxidizing Archaeon, "Candidatus Nitrosopumilus sediminis" AR2, from Svalbard in the Arctic Circle.</title>
        <authorList>
            <person name="Park S.J."/>
            <person name="Kim J.G."/>
            <person name="Jung M.Y."/>
            <person name="Kim S.J."/>
            <person name="Cha I.T."/>
            <person name="Ghai R."/>
            <person name="Martin-Cuadrado A.B."/>
            <person name="Rodriguez-Valera F."/>
            <person name="Rhee S.K."/>
        </authorList>
    </citation>
    <scope>NUCLEOTIDE SEQUENCE [LARGE SCALE GENOMIC DNA]</scope>
    <source>
        <strain evidence="2 3">AR2</strain>
    </source>
</reference>
<evidence type="ECO:0000259" key="1">
    <source>
        <dbReference type="Pfam" id="PF22357"/>
    </source>
</evidence>
<dbReference type="GO" id="GO:0004519">
    <property type="term" value="F:endonuclease activity"/>
    <property type="evidence" value="ECO:0007669"/>
    <property type="project" value="UniProtKB-KW"/>
</dbReference>
<evidence type="ECO:0000313" key="3">
    <source>
        <dbReference type="Proteomes" id="UP000006100"/>
    </source>
</evidence>
<dbReference type="InterPro" id="IPR011856">
    <property type="entry name" value="tRNA_endonuc-like_dom_sf"/>
</dbReference>
<keyword evidence="2" id="KW-0378">Hydrolase</keyword>
<dbReference type="SUPFAM" id="SSF52980">
    <property type="entry name" value="Restriction endonuclease-like"/>
    <property type="match status" value="1"/>
</dbReference>
<dbReference type="OrthoDB" id="106159at2157"/>
<sequence length="227" mass="26327">MTSNDVYKKVLRAISEEKGLKALHQRYQLKNAIMKMGPAGFAFENYIASILEYYDYHVLGVRSKISGKCAMHEIDLIGRKNDKKFLIECKYHSIRGAYVGLKESLYTHARFLDLQPKFSGEVIFCNTQVSNHAKKYAKCIGQQIFSWRYPGANGLEKIIEKYNLYPITILNLSKNELRIFSESNMMVAKDILRYDEKRISRITGISQKRIKNLQKLVEQIFNPQISI</sequence>
<accession>K0B791</accession>
<evidence type="ECO:0000313" key="2">
    <source>
        <dbReference type="EMBL" id="AFS81993.1"/>
    </source>
</evidence>
<dbReference type="Gene3D" id="3.40.1350.10">
    <property type="match status" value="1"/>
</dbReference>
<keyword evidence="3" id="KW-1185">Reference proteome</keyword>
<dbReference type="PATRIC" id="fig|1229909.8.peg.188"/>
<feature type="domain" description="AF1548-like C-terminal" evidence="1">
    <location>
        <begin position="165"/>
        <end position="220"/>
    </location>
</feature>
<dbReference type="GO" id="GO:0003676">
    <property type="term" value="F:nucleic acid binding"/>
    <property type="evidence" value="ECO:0007669"/>
    <property type="project" value="InterPro"/>
</dbReference>
<name>K0B791_9ARCH</name>
<dbReference type="AlphaFoldDB" id="K0B791"/>
<dbReference type="EMBL" id="CP003843">
    <property type="protein sequence ID" value="AFS81993.1"/>
    <property type="molecule type" value="Genomic_DNA"/>
</dbReference>
<gene>
    <name evidence="2" type="ORF">NSED_00905</name>
</gene>
<dbReference type="RefSeq" id="WP_014964365.1">
    <property type="nucleotide sequence ID" value="NC_018656.1"/>
</dbReference>
<keyword evidence="2" id="KW-0255">Endonuclease</keyword>
<dbReference type="HOGENOM" id="CLU_086368_0_0_2"/>
<dbReference type="Pfam" id="PF22357">
    <property type="entry name" value="AF1548-like_C"/>
    <property type="match status" value="1"/>
</dbReference>
<protein>
    <submittedName>
        <fullName evidence="2">Restriction endonuclease</fullName>
    </submittedName>
</protein>
<dbReference type="KEGG" id="nir:NSED_00905"/>
<keyword evidence="2" id="KW-0540">Nuclease</keyword>
<dbReference type="InterPro" id="IPR054374">
    <property type="entry name" value="AF1548-like_C"/>
</dbReference>
<dbReference type="eggNOG" id="arCOG07526">
    <property type="taxonomic scope" value="Archaea"/>
</dbReference>
<dbReference type="InterPro" id="IPR011335">
    <property type="entry name" value="Restrct_endonuc-II-like"/>
</dbReference>
<dbReference type="Proteomes" id="UP000006100">
    <property type="component" value="Chromosome"/>
</dbReference>
<proteinExistence type="predicted"/>
<dbReference type="GeneID" id="13698054"/>
<organism evidence="2 3">
    <name type="scientific">Candidatus Nitrosopumilus sediminis</name>
    <dbReference type="NCBI Taxonomy" id="1229909"/>
    <lineage>
        <taxon>Archaea</taxon>
        <taxon>Nitrososphaerota</taxon>
        <taxon>Nitrososphaeria</taxon>
        <taxon>Nitrosopumilales</taxon>
        <taxon>Nitrosopumilaceae</taxon>
        <taxon>Nitrosopumilus</taxon>
    </lineage>
</organism>